<sequence length="63" mass="7652">MKKIKKIKENKNDLERIIFFLRKISSENSLKNEIIMKRLIYGYKSIKSLLKLYFIALRSELFI</sequence>
<reference evidence="1" key="1">
    <citation type="journal article" date="2015" name="Nature">
        <title>Complex archaea that bridge the gap between prokaryotes and eukaryotes.</title>
        <authorList>
            <person name="Spang A."/>
            <person name="Saw J.H."/>
            <person name="Jorgensen S.L."/>
            <person name="Zaremba-Niedzwiedzka K."/>
            <person name="Martijn J."/>
            <person name="Lind A.E."/>
            <person name="van Eijk R."/>
            <person name="Schleper C."/>
            <person name="Guy L."/>
            <person name="Ettema T.J."/>
        </authorList>
    </citation>
    <scope>NUCLEOTIDE SEQUENCE</scope>
</reference>
<dbReference type="EMBL" id="LAZR01040866">
    <property type="protein sequence ID" value="KKL13408.1"/>
    <property type="molecule type" value="Genomic_DNA"/>
</dbReference>
<comment type="caution">
    <text evidence="1">The sequence shown here is derived from an EMBL/GenBank/DDBJ whole genome shotgun (WGS) entry which is preliminary data.</text>
</comment>
<organism evidence="1">
    <name type="scientific">marine sediment metagenome</name>
    <dbReference type="NCBI Taxonomy" id="412755"/>
    <lineage>
        <taxon>unclassified sequences</taxon>
        <taxon>metagenomes</taxon>
        <taxon>ecological metagenomes</taxon>
    </lineage>
</organism>
<proteinExistence type="predicted"/>
<evidence type="ECO:0000313" key="1">
    <source>
        <dbReference type="EMBL" id="KKL13408.1"/>
    </source>
</evidence>
<name>A0A0F9DN96_9ZZZZ</name>
<protein>
    <submittedName>
        <fullName evidence="1">Uncharacterized protein</fullName>
    </submittedName>
</protein>
<gene>
    <name evidence="1" type="ORF">LCGC14_2526040</name>
</gene>
<accession>A0A0F9DN96</accession>
<dbReference type="AlphaFoldDB" id="A0A0F9DN96"/>